<evidence type="ECO:0000313" key="10">
    <source>
        <dbReference type="Proteomes" id="UP000198828"/>
    </source>
</evidence>
<comment type="similarity">
    <text evidence="7">Belongs to the binding-protein-dependent transport system permease family.</text>
</comment>
<feature type="domain" description="ABC transmembrane type-1" evidence="8">
    <location>
        <begin position="96"/>
        <end position="311"/>
    </location>
</feature>
<evidence type="ECO:0000313" key="9">
    <source>
        <dbReference type="EMBL" id="SDX64810.1"/>
    </source>
</evidence>
<protein>
    <submittedName>
        <fullName evidence="9">Peptide/nickel transport system permease protein</fullName>
    </submittedName>
</protein>
<proteinExistence type="inferred from homology"/>
<dbReference type="PANTHER" id="PTHR43163:SF9">
    <property type="entry name" value="ABC TRANSPORTER PERMEASE PROTEIN"/>
    <property type="match status" value="1"/>
</dbReference>
<evidence type="ECO:0000256" key="1">
    <source>
        <dbReference type="ARBA" id="ARBA00004651"/>
    </source>
</evidence>
<gene>
    <name evidence="9" type="ORF">SAMN05660923_02659</name>
</gene>
<dbReference type="RefSeq" id="WP_093754488.1">
    <property type="nucleotide sequence ID" value="NZ_FNNG01000015.1"/>
</dbReference>
<keyword evidence="6 7" id="KW-0472">Membrane</keyword>
<feature type="transmembrane region" description="Helical" evidence="7">
    <location>
        <begin position="184"/>
        <end position="204"/>
    </location>
</feature>
<evidence type="ECO:0000256" key="2">
    <source>
        <dbReference type="ARBA" id="ARBA00022448"/>
    </source>
</evidence>
<dbReference type="Gene3D" id="1.10.3720.10">
    <property type="entry name" value="MetI-like"/>
    <property type="match status" value="1"/>
</dbReference>
<keyword evidence="3" id="KW-1003">Cell membrane</keyword>
<feature type="transmembrane region" description="Helical" evidence="7">
    <location>
        <begin position="242"/>
        <end position="270"/>
    </location>
</feature>
<comment type="subcellular location">
    <subcellularLocation>
        <location evidence="1 7">Cell membrane</location>
        <topology evidence="1 7">Multi-pass membrane protein</topology>
    </subcellularLocation>
</comment>
<keyword evidence="4 7" id="KW-0812">Transmembrane</keyword>
<dbReference type="PROSITE" id="PS50928">
    <property type="entry name" value="ABC_TM1"/>
    <property type="match status" value="1"/>
</dbReference>
<dbReference type="PANTHER" id="PTHR43163">
    <property type="entry name" value="DIPEPTIDE TRANSPORT SYSTEM PERMEASE PROTEIN DPPB-RELATED"/>
    <property type="match status" value="1"/>
</dbReference>
<dbReference type="Pfam" id="PF00528">
    <property type="entry name" value="BPD_transp_1"/>
    <property type="match status" value="1"/>
</dbReference>
<dbReference type="SUPFAM" id="SSF161098">
    <property type="entry name" value="MetI-like"/>
    <property type="match status" value="1"/>
</dbReference>
<feature type="transmembrane region" description="Helical" evidence="7">
    <location>
        <begin position="143"/>
        <end position="164"/>
    </location>
</feature>
<sequence>MGNYIKKRTITGVLTIVFSFCLTFFLTRCAPGNPVKVLAGADNPNPELIEHLTIRYGLDKSLPVQFVNYVKDVFKGDLGYSYISNRPVTTLIAEKIFPTILLSSTATLLSVVIGTILGIYAARRAGSILDRVMCGISYVFDSLPGFWLGLILILIFASGLGLLPTSGMYDVREDYEGLPKVLDIMRHMILPVSALLIIQTPAYFRVARSSVIQTMSEDFVLTLRATGMSENKIFNKYILRNAIIPTVTIFSSDLAFMVGGVTFVEIVFAWPGMGRLIMEAITRRDYPLLTGIYLMISISICIVMLITDIVYAFIDPRIRLR</sequence>
<dbReference type="EMBL" id="FNNG01000015">
    <property type="protein sequence ID" value="SDX64810.1"/>
    <property type="molecule type" value="Genomic_DNA"/>
</dbReference>
<keyword evidence="5 7" id="KW-1133">Transmembrane helix</keyword>
<feature type="transmembrane region" description="Helical" evidence="7">
    <location>
        <begin position="290"/>
        <end position="314"/>
    </location>
</feature>
<evidence type="ECO:0000256" key="7">
    <source>
        <dbReference type="RuleBase" id="RU363032"/>
    </source>
</evidence>
<organism evidence="9 10">
    <name type="scientific">Tepidimicrobium xylanilyticum</name>
    <dbReference type="NCBI Taxonomy" id="1123352"/>
    <lineage>
        <taxon>Bacteria</taxon>
        <taxon>Bacillati</taxon>
        <taxon>Bacillota</taxon>
        <taxon>Tissierellia</taxon>
        <taxon>Tissierellales</taxon>
        <taxon>Tepidimicrobiaceae</taxon>
        <taxon>Tepidimicrobium</taxon>
    </lineage>
</organism>
<evidence type="ECO:0000256" key="4">
    <source>
        <dbReference type="ARBA" id="ARBA00022692"/>
    </source>
</evidence>
<evidence type="ECO:0000256" key="5">
    <source>
        <dbReference type="ARBA" id="ARBA00022989"/>
    </source>
</evidence>
<dbReference type="InterPro" id="IPR000515">
    <property type="entry name" value="MetI-like"/>
</dbReference>
<dbReference type="InterPro" id="IPR045621">
    <property type="entry name" value="BPD_transp_1_N"/>
</dbReference>
<feature type="transmembrane region" description="Helical" evidence="7">
    <location>
        <begin position="96"/>
        <end position="122"/>
    </location>
</feature>
<dbReference type="Pfam" id="PF19300">
    <property type="entry name" value="BPD_transp_1_N"/>
    <property type="match status" value="1"/>
</dbReference>
<dbReference type="AlphaFoldDB" id="A0A1H3DEQ5"/>
<dbReference type="Proteomes" id="UP000198828">
    <property type="component" value="Unassembled WGS sequence"/>
</dbReference>
<dbReference type="OrthoDB" id="24153at2"/>
<dbReference type="GO" id="GO:0055085">
    <property type="term" value="P:transmembrane transport"/>
    <property type="evidence" value="ECO:0007669"/>
    <property type="project" value="InterPro"/>
</dbReference>
<name>A0A1H3DEQ5_9FIRM</name>
<dbReference type="GO" id="GO:0005886">
    <property type="term" value="C:plasma membrane"/>
    <property type="evidence" value="ECO:0007669"/>
    <property type="project" value="UniProtKB-SubCell"/>
</dbReference>
<dbReference type="InterPro" id="IPR035906">
    <property type="entry name" value="MetI-like_sf"/>
</dbReference>
<evidence type="ECO:0000256" key="6">
    <source>
        <dbReference type="ARBA" id="ARBA00023136"/>
    </source>
</evidence>
<evidence type="ECO:0000259" key="8">
    <source>
        <dbReference type="PROSITE" id="PS50928"/>
    </source>
</evidence>
<keyword evidence="2 7" id="KW-0813">Transport</keyword>
<reference evidence="9 10" key="1">
    <citation type="submission" date="2016-10" db="EMBL/GenBank/DDBJ databases">
        <authorList>
            <person name="de Groot N.N."/>
        </authorList>
    </citation>
    <scope>NUCLEOTIDE SEQUENCE [LARGE SCALE GENOMIC DNA]</scope>
    <source>
        <strain evidence="9 10">DSM 23310</strain>
    </source>
</reference>
<keyword evidence="10" id="KW-1185">Reference proteome</keyword>
<accession>A0A1H3DEQ5</accession>
<dbReference type="CDD" id="cd06261">
    <property type="entry name" value="TM_PBP2"/>
    <property type="match status" value="1"/>
</dbReference>
<evidence type="ECO:0000256" key="3">
    <source>
        <dbReference type="ARBA" id="ARBA00022475"/>
    </source>
</evidence>